<keyword evidence="1" id="KW-0614">Plasmid</keyword>
<dbReference type="EMBL" id="CP171845">
    <property type="protein sequence ID" value="XKQ43118.1"/>
    <property type="molecule type" value="Genomic_DNA"/>
</dbReference>
<evidence type="ECO:0000313" key="2">
    <source>
        <dbReference type="Proteomes" id="UP000076193"/>
    </source>
</evidence>
<geneLocation type="plasmid" evidence="1 2">
    <name>unnamed1</name>
</geneLocation>
<gene>
    <name evidence="1" type="ORF">A4A59_026335</name>
</gene>
<sequence length="41" mass="4541">MNEPPTAAFDETGRAGKWAESGVIEQNKKMAHSILRNRLDA</sequence>
<accession>A0ACD5FCI6</accession>
<name>A0ACD5FCI6_RHILE</name>
<evidence type="ECO:0000313" key="1">
    <source>
        <dbReference type="EMBL" id="XKQ43118.1"/>
    </source>
</evidence>
<proteinExistence type="predicted"/>
<dbReference type="Proteomes" id="UP000076193">
    <property type="component" value="Plasmid unnamed1"/>
</dbReference>
<protein>
    <submittedName>
        <fullName evidence="1">Uncharacterized protein</fullName>
    </submittedName>
</protein>
<reference evidence="1" key="1">
    <citation type="submission" date="2024-10" db="EMBL/GenBank/DDBJ databases">
        <title>Strain of Rhizobium-related bacteria isolated fromm roots of Vavilovia formosa.</title>
        <authorList>
            <person name="Kimeklis A."/>
            <person name="Afonin A."/>
        </authorList>
    </citation>
    <scope>NUCLEOTIDE SEQUENCE</scope>
    <source>
        <strain evidence="1">Vaf12</strain>
    </source>
</reference>
<organism evidence="1 2">
    <name type="scientific">Rhizobium leguminosarum</name>
    <dbReference type="NCBI Taxonomy" id="384"/>
    <lineage>
        <taxon>Bacteria</taxon>
        <taxon>Pseudomonadati</taxon>
        <taxon>Pseudomonadota</taxon>
        <taxon>Alphaproteobacteria</taxon>
        <taxon>Hyphomicrobiales</taxon>
        <taxon>Rhizobiaceae</taxon>
        <taxon>Rhizobium/Agrobacterium group</taxon>
        <taxon>Rhizobium</taxon>
    </lineage>
</organism>